<accession>A0A383C518</accession>
<protein>
    <recommendedName>
        <fullName evidence="5">50S ribosomal protein L3</fullName>
    </recommendedName>
</protein>
<dbReference type="GO" id="GO:0003735">
    <property type="term" value="F:structural constituent of ribosome"/>
    <property type="evidence" value="ECO:0007669"/>
    <property type="project" value="InterPro"/>
</dbReference>
<evidence type="ECO:0000313" key="4">
    <source>
        <dbReference type="EMBL" id="SVE26705.1"/>
    </source>
</evidence>
<dbReference type="InterPro" id="IPR009000">
    <property type="entry name" value="Transl_B-barrel_sf"/>
</dbReference>
<dbReference type="GO" id="GO:0006412">
    <property type="term" value="P:translation"/>
    <property type="evidence" value="ECO:0007669"/>
    <property type="project" value="InterPro"/>
</dbReference>
<keyword evidence="2" id="KW-0689">Ribosomal protein</keyword>
<evidence type="ECO:0000256" key="1">
    <source>
        <dbReference type="ARBA" id="ARBA00006540"/>
    </source>
</evidence>
<proteinExistence type="inferred from homology"/>
<dbReference type="AlphaFoldDB" id="A0A383C518"/>
<dbReference type="FunFam" id="3.30.160.810:FF:000001">
    <property type="entry name" value="50S ribosomal protein L3"/>
    <property type="match status" value="1"/>
</dbReference>
<dbReference type="GO" id="GO:0022625">
    <property type="term" value="C:cytosolic large ribosomal subunit"/>
    <property type="evidence" value="ECO:0007669"/>
    <property type="project" value="TreeGrafter"/>
</dbReference>
<comment type="similarity">
    <text evidence="1">Belongs to the universal ribosomal protein uL3 family.</text>
</comment>
<evidence type="ECO:0000256" key="2">
    <source>
        <dbReference type="ARBA" id="ARBA00022980"/>
    </source>
</evidence>
<dbReference type="EMBL" id="UINC01205501">
    <property type="protein sequence ID" value="SVE26705.1"/>
    <property type="molecule type" value="Genomic_DNA"/>
</dbReference>
<gene>
    <name evidence="4" type="ORF">METZ01_LOCUS479559</name>
</gene>
<organism evidence="4">
    <name type="scientific">marine metagenome</name>
    <dbReference type="NCBI Taxonomy" id="408172"/>
    <lineage>
        <taxon>unclassified sequences</taxon>
        <taxon>metagenomes</taxon>
        <taxon>ecological metagenomes</taxon>
    </lineage>
</organism>
<dbReference type="PANTHER" id="PTHR11229">
    <property type="entry name" value="50S RIBOSOMAL PROTEIN L3"/>
    <property type="match status" value="1"/>
</dbReference>
<sequence>MALGLVGKKVGMTRVFNDEGVSTPVTVVEVEPNRVTQVKQEVSDGYVALQLTTGVRRANRVTKPLRGHFAKAGTEAGRKLWEVRVDAETAEQFPAGSELTVEILQQGQKVDVS</sequence>
<dbReference type="SUPFAM" id="SSF50447">
    <property type="entry name" value="Translation proteins"/>
    <property type="match status" value="1"/>
</dbReference>
<dbReference type="Gene3D" id="3.30.160.810">
    <property type="match status" value="1"/>
</dbReference>
<dbReference type="InterPro" id="IPR019927">
    <property type="entry name" value="Ribosomal_uL3_bac/org-type"/>
</dbReference>
<evidence type="ECO:0000256" key="3">
    <source>
        <dbReference type="ARBA" id="ARBA00023274"/>
    </source>
</evidence>
<evidence type="ECO:0008006" key="5">
    <source>
        <dbReference type="Google" id="ProtNLM"/>
    </source>
</evidence>
<reference evidence="4" key="1">
    <citation type="submission" date="2018-05" db="EMBL/GenBank/DDBJ databases">
        <authorList>
            <person name="Lanie J.A."/>
            <person name="Ng W.-L."/>
            <person name="Kazmierczak K.M."/>
            <person name="Andrzejewski T.M."/>
            <person name="Davidsen T.M."/>
            <person name="Wayne K.J."/>
            <person name="Tettelin H."/>
            <person name="Glass J.I."/>
            <person name="Rusch D."/>
            <person name="Podicherti R."/>
            <person name="Tsui H.-C.T."/>
            <person name="Winkler M.E."/>
        </authorList>
    </citation>
    <scope>NUCLEOTIDE SEQUENCE</scope>
</reference>
<dbReference type="PANTHER" id="PTHR11229:SF16">
    <property type="entry name" value="LARGE RIBOSOMAL SUBUNIT PROTEIN UL3C"/>
    <property type="match status" value="1"/>
</dbReference>
<feature type="non-terminal residue" evidence="4">
    <location>
        <position position="113"/>
    </location>
</feature>
<name>A0A383C518_9ZZZZ</name>
<keyword evidence="3" id="KW-0687">Ribonucleoprotein</keyword>